<dbReference type="EMBL" id="CP101914">
    <property type="protein sequence ID" value="UUI04782.1"/>
    <property type="molecule type" value="Genomic_DNA"/>
</dbReference>
<evidence type="ECO:0000256" key="5">
    <source>
        <dbReference type="ARBA" id="ARBA00023125"/>
    </source>
</evidence>
<feature type="domain" description="Response regulatory" evidence="9">
    <location>
        <begin position="5"/>
        <end position="118"/>
    </location>
</feature>
<evidence type="ECO:0000256" key="4">
    <source>
        <dbReference type="ARBA" id="ARBA00023015"/>
    </source>
</evidence>
<dbReference type="SMART" id="SM00448">
    <property type="entry name" value="REC"/>
    <property type="match status" value="1"/>
</dbReference>
<keyword evidence="12" id="KW-1185">Reference proteome</keyword>
<evidence type="ECO:0000259" key="9">
    <source>
        <dbReference type="PROSITE" id="PS50110"/>
    </source>
</evidence>
<dbReference type="InterPro" id="IPR001789">
    <property type="entry name" value="Sig_transdc_resp-reg_receiver"/>
</dbReference>
<dbReference type="PROSITE" id="PS50110">
    <property type="entry name" value="RESPONSE_REGULATORY"/>
    <property type="match status" value="1"/>
</dbReference>
<organism evidence="11 12">
    <name type="scientific">Oceanobacillus jeddahense</name>
    <dbReference type="NCBI Taxonomy" id="1462527"/>
    <lineage>
        <taxon>Bacteria</taxon>
        <taxon>Bacillati</taxon>
        <taxon>Bacillota</taxon>
        <taxon>Bacilli</taxon>
        <taxon>Bacillales</taxon>
        <taxon>Bacillaceae</taxon>
        <taxon>Oceanobacillus</taxon>
    </lineage>
</organism>
<evidence type="ECO:0000256" key="8">
    <source>
        <dbReference type="PROSITE-ProRule" id="PRU01091"/>
    </source>
</evidence>
<dbReference type="InterPro" id="IPR016032">
    <property type="entry name" value="Sig_transdc_resp-reg_C-effctor"/>
</dbReference>
<feature type="domain" description="OmpR/PhoB-type" evidence="10">
    <location>
        <begin position="133"/>
        <end position="232"/>
    </location>
</feature>
<proteinExistence type="predicted"/>
<dbReference type="Proteomes" id="UP001059773">
    <property type="component" value="Chromosome"/>
</dbReference>
<keyword evidence="4" id="KW-0805">Transcription regulation</keyword>
<dbReference type="InterPro" id="IPR001867">
    <property type="entry name" value="OmpR/PhoB-type_DNA-bd"/>
</dbReference>
<protein>
    <submittedName>
        <fullName evidence="11">Response regulator transcription factor</fullName>
    </submittedName>
</protein>
<dbReference type="Gene3D" id="3.40.50.2300">
    <property type="match status" value="1"/>
</dbReference>
<feature type="DNA-binding region" description="OmpR/PhoB-type" evidence="8">
    <location>
        <begin position="133"/>
        <end position="232"/>
    </location>
</feature>
<dbReference type="Pfam" id="PF00486">
    <property type="entry name" value="Trans_reg_C"/>
    <property type="match status" value="1"/>
</dbReference>
<dbReference type="PANTHER" id="PTHR48111">
    <property type="entry name" value="REGULATOR OF RPOS"/>
    <property type="match status" value="1"/>
</dbReference>
<dbReference type="PROSITE" id="PS51755">
    <property type="entry name" value="OMPR_PHOB"/>
    <property type="match status" value="1"/>
</dbReference>
<sequence length="237" mass="27453">MENISILIADDEKEIRDLLKKYLEREQYQVDLAVNGQEALQLFHNKTYHLVILDLMMPKMDGIEVCRKLRTTTTVPIMMLTAKDQEVDKLLGLGIGADDYITKPFSIHEVIARVKALIRRSFIRENEDSFLEKTLITFKGLTINLKNYTLTIADKEIPLTAKEFELLKFLASHPEQVFTKTQLFHNVWGSDYIEDDNTVMVHIRKLRKKIEADSSNPKFIQTVWGIGYKFVGESDEN</sequence>
<dbReference type="InterPro" id="IPR011006">
    <property type="entry name" value="CheY-like_superfamily"/>
</dbReference>
<evidence type="ECO:0000256" key="2">
    <source>
        <dbReference type="ARBA" id="ARBA00022553"/>
    </source>
</evidence>
<gene>
    <name evidence="11" type="ORF">NP439_09160</name>
</gene>
<dbReference type="SUPFAM" id="SSF52172">
    <property type="entry name" value="CheY-like"/>
    <property type="match status" value="1"/>
</dbReference>
<reference evidence="11" key="1">
    <citation type="submission" date="2022-07" db="EMBL/GenBank/DDBJ databases">
        <title>FELIX.</title>
        <authorList>
            <person name="Wan K.H."/>
            <person name="Park S."/>
            <person name="Lawrence Q."/>
            <person name="Eichenberger J.P."/>
            <person name="Booth B.W."/>
            <person name="Piaggio A.J."/>
            <person name="Chandler J.C."/>
            <person name="Franklin A.B."/>
            <person name="Celniker S.E."/>
        </authorList>
    </citation>
    <scope>NUCLEOTIDE SEQUENCE</scope>
    <source>
        <strain evidence="11">QA-1986 374</strain>
    </source>
</reference>
<dbReference type="RefSeq" id="WP_256709680.1">
    <property type="nucleotide sequence ID" value="NZ_CP101914.1"/>
</dbReference>
<keyword evidence="2 7" id="KW-0597">Phosphoprotein</keyword>
<name>A0ABY5JZE0_9BACI</name>
<keyword evidence="3" id="KW-0902">Two-component regulatory system</keyword>
<dbReference type="Pfam" id="PF00072">
    <property type="entry name" value="Response_reg"/>
    <property type="match status" value="1"/>
</dbReference>
<evidence type="ECO:0000256" key="3">
    <source>
        <dbReference type="ARBA" id="ARBA00023012"/>
    </source>
</evidence>
<dbReference type="CDD" id="cd17574">
    <property type="entry name" value="REC_OmpR"/>
    <property type="match status" value="1"/>
</dbReference>
<dbReference type="SUPFAM" id="SSF46894">
    <property type="entry name" value="C-terminal effector domain of the bipartite response regulators"/>
    <property type="match status" value="1"/>
</dbReference>
<dbReference type="Gene3D" id="6.10.250.690">
    <property type="match status" value="1"/>
</dbReference>
<dbReference type="InterPro" id="IPR039420">
    <property type="entry name" value="WalR-like"/>
</dbReference>
<keyword evidence="5 8" id="KW-0238">DNA-binding</keyword>
<accession>A0ABY5JZE0</accession>
<keyword evidence="6" id="KW-0804">Transcription</keyword>
<dbReference type="PANTHER" id="PTHR48111:SF26">
    <property type="entry name" value="STAGE 0 SPORULATION PROTEIN A HOMOLOG"/>
    <property type="match status" value="1"/>
</dbReference>
<evidence type="ECO:0000259" key="10">
    <source>
        <dbReference type="PROSITE" id="PS51755"/>
    </source>
</evidence>
<comment type="subcellular location">
    <subcellularLocation>
        <location evidence="1">Cytoplasm</location>
    </subcellularLocation>
</comment>
<evidence type="ECO:0000256" key="6">
    <source>
        <dbReference type="ARBA" id="ARBA00023163"/>
    </source>
</evidence>
<dbReference type="SMART" id="SM00862">
    <property type="entry name" value="Trans_reg_C"/>
    <property type="match status" value="1"/>
</dbReference>
<feature type="modified residue" description="4-aspartylphosphate" evidence="7">
    <location>
        <position position="54"/>
    </location>
</feature>
<dbReference type="Gene3D" id="1.10.10.10">
    <property type="entry name" value="Winged helix-like DNA-binding domain superfamily/Winged helix DNA-binding domain"/>
    <property type="match status" value="1"/>
</dbReference>
<dbReference type="InterPro" id="IPR036388">
    <property type="entry name" value="WH-like_DNA-bd_sf"/>
</dbReference>
<evidence type="ECO:0000313" key="11">
    <source>
        <dbReference type="EMBL" id="UUI04782.1"/>
    </source>
</evidence>
<evidence type="ECO:0000256" key="1">
    <source>
        <dbReference type="ARBA" id="ARBA00004496"/>
    </source>
</evidence>
<evidence type="ECO:0000256" key="7">
    <source>
        <dbReference type="PROSITE-ProRule" id="PRU00169"/>
    </source>
</evidence>
<dbReference type="CDD" id="cd00383">
    <property type="entry name" value="trans_reg_C"/>
    <property type="match status" value="1"/>
</dbReference>
<evidence type="ECO:0000313" key="12">
    <source>
        <dbReference type="Proteomes" id="UP001059773"/>
    </source>
</evidence>